<dbReference type="EMBL" id="CP147988">
    <property type="protein sequence ID" value="WXK51674.1"/>
    <property type="molecule type" value="Genomic_DNA"/>
</dbReference>
<sequence>MLEKILKSKETKKLTKKEQKNILGSEFSTELNCDDATVEKYYAC</sequence>
<dbReference type="RefSeq" id="WP_262510496.1">
    <property type="nucleotide sequence ID" value="NZ_CP147988.1"/>
</dbReference>
<gene>
    <name evidence="1" type="ORF">V6624_08535</name>
</gene>
<organism evidence="1 2">
    <name type="scientific">Flavobacterium ginsenosidimutans</name>
    <dbReference type="NCBI Taxonomy" id="687844"/>
    <lineage>
        <taxon>Bacteria</taxon>
        <taxon>Pseudomonadati</taxon>
        <taxon>Bacteroidota</taxon>
        <taxon>Flavobacteriia</taxon>
        <taxon>Flavobacteriales</taxon>
        <taxon>Flavobacteriaceae</taxon>
        <taxon>Flavobacterium</taxon>
    </lineage>
</organism>
<reference evidence="1 2" key="1">
    <citation type="submission" date="2024-02" db="EMBL/GenBank/DDBJ databases">
        <title>complete genome of Flavobacterium ginsenosidimutans Str. YTB16.</title>
        <authorList>
            <person name="Wang Q."/>
        </authorList>
    </citation>
    <scope>NUCLEOTIDE SEQUENCE [LARGE SCALE GENOMIC DNA]</scope>
    <source>
        <strain evidence="1 2">YTB16</strain>
    </source>
</reference>
<dbReference type="Proteomes" id="UP001447857">
    <property type="component" value="Chromosome"/>
</dbReference>
<evidence type="ECO:0000313" key="2">
    <source>
        <dbReference type="Proteomes" id="UP001447857"/>
    </source>
</evidence>
<protein>
    <recommendedName>
        <fullName evidence="3">Natural product</fullName>
    </recommendedName>
</protein>
<proteinExistence type="predicted"/>
<evidence type="ECO:0000313" key="1">
    <source>
        <dbReference type="EMBL" id="WXK51674.1"/>
    </source>
</evidence>
<name>A0ABZ2QC95_9FLAO</name>
<accession>A0ABZ2QC95</accession>
<evidence type="ECO:0008006" key="3">
    <source>
        <dbReference type="Google" id="ProtNLM"/>
    </source>
</evidence>
<keyword evidence="2" id="KW-1185">Reference proteome</keyword>